<keyword evidence="1" id="KW-0472">Membrane</keyword>
<keyword evidence="1" id="KW-1133">Transmembrane helix</keyword>
<organism evidence="2 3">
    <name type="scientific">Steinernema glaseri</name>
    <dbReference type="NCBI Taxonomy" id="37863"/>
    <lineage>
        <taxon>Eukaryota</taxon>
        <taxon>Metazoa</taxon>
        <taxon>Ecdysozoa</taxon>
        <taxon>Nematoda</taxon>
        <taxon>Chromadorea</taxon>
        <taxon>Rhabditida</taxon>
        <taxon>Tylenchina</taxon>
        <taxon>Panagrolaimomorpha</taxon>
        <taxon>Strongyloidoidea</taxon>
        <taxon>Steinernematidae</taxon>
        <taxon>Steinernema</taxon>
    </lineage>
</organism>
<name>A0A1I7YWR7_9BILA</name>
<dbReference type="WBParaSite" id="L893_g20481.t1">
    <property type="protein sequence ID" value="L893_g20481.t1"/>
    <property type="gene ID" value="L893_g20481"/>
</dbReference>
<reference evidence="3" key="1">
    <citation type="submission" date="2016-11" db="UniProtKB">
        <authorList>
            <consortium name="WormBaseParasite"/>
        </authorList>
    </citation>
    <scope>IDENTIFICATION</scope>
</reference>
<dbReference type="AlphaFoldDB" id="A0A1I7YWR7"/>
<evidence type="ECO:0000313" key="2">
    <source>
        <dbReference type="Proteomes" id="UP000095287"/>
    </source>
</evidence>
<proteinExistence type="predicted"/>
<accession>A0A1I7YWR7</accession>
<sequence length="115" mass="12880">MSHTNGDAANVIDGVVKAMSEVNGYLISAETMQNATSAFLALLLSLLLATIFASDQDLTRGDVSSGLWEREGLFMPRAPVKRSNLYALFKKVNYEANRRKLYNEMVKKSDTDYFY</sequence>
<evidence type="ECO:0000313" key="3">
    <source>
        <dbReference type="WBParaSite" id="L893_g20481.t1"/>
    </source>
</evidence>
<keyword evidence="1" id="KW-0812">Transmembrane</keyword>
<dbReference type="Proteomes" id="UP000095287">
    <property type="component" value="Unplaced"/>
</dbReference>
<feature type="transmembrane region" description="Helical" evidence="1">
    <location>
        <begin position="35"/>
        <end position="53"/>
    </location>
</feature>
<keyword evidence="2" id="KW-1185">Reference proteome</keyword>
<evidence type="ECO:0000256" key="1">
    <source>
        <dbReference type="SAM" id="Phobius"/>
    </source>
</evidence>
<protein>
    <submittedName>
        <fullName evidence="3">Uncharacterized protein</fullName>
    </submittedName>
</protein>